<gene>
    <name evidence="10" type="primary">murG</name>
    <name evidence="13" type="ORF">ACERK3_02800</name>
</gene>
<dbReference type="Pfam" id="PF04101">
    <property type="entry name" value="Glyco_tran_28_C"/>
    <property type="match status" value="1"/>
</dbReference>
<comment type="caution">
    <text evidence="13">The sequence shown here is derived from an EMBL/GenBank/DDBJ whole genome shotgun (WGS) entry which is preliminary data.</text>
</comment>
<comment type="caution">
    <text evidence="10">Lacks conserved residue(s) required for the propagation of feature annotation.</text>
</comment>
<evidence type="ECO:0000256" key="3">
    <source>
        <dbReference type="ARBA" id="ARBA00022676"/>
    </source>
</evidence>
<dbReference type="HAMAP" id="MF_00033">
    <property type="entry name" value="MurG"/>
    <property type="match status" value="1"/>
</dbReference>
<keyword evidence="7 10" id="KW-0472">Membrane</keyword>
<organism evidence="13 14">
    <name type="scientific">Natronomicrosphaera hydrolytica</name>
    <dbReference type="NCBI Taxonomy" id="3242702"/>
    <lineage>
        <taxon>Bacteria</taxon>
        <taxon>Pseudomonadati</taxon>
        <taxon>Planctomycetota</taxon>
        <taxon>Phycisphaerae</taxon>
        <taxon>Phycisphaerales</taxon>
        <taxon>Phycisphaeraceae</taxon>
        <taxon>Natronomicrosphaera</taxon>
    </lineage>
</organism>
<evidence type="ECO:0000256" key="6">
    <source>
        <dbReference type="ARBA" id="ARBA00022984"/>
    </source>
</evidence>
<keyword evidence="3 10" id="KW-0328">Glycosyltransferase</keyword>
<feature type="binding site" evidence="10">
    <location>
        <begin position="14"/>
        <end position="16"/>
    </location>
    <ligand>
        <name>UDP-N-acetyl-alpha-D-glucosamine</name>
        <dbReference type="ChEBI" id="CHEBI:57705"/>
    </ligand>
</feature>
<evidence type="ECO:0000256" key="10">
    <source>
        <dbReference type="HAMAP-Rule" id="MF_00033"/>
    </source>
</evidence>
<dbReference type="PANTHER" id="PTHR21015:SF22">
    <property type="entry name" value="GLYCOSYLTRANSFERASE"/>
    <property type="match status" value="1"/>
</dbReference>
<dbReference type="PANTHER" id="PTHR21015">
    <property type="entry name" value="UDP-N-ACETYLGLUCOSAMINE--N-ACETYLMURAMYL-(PENTAPEPTIDE) PYROPHOSPHORYL-UNDECAPRENOL N-ACETYLGLUCOSAMINE TRANSFERASE 1"/>
    <property type="match status" value="1"/>
</dbReference>
<comment type="similarity">
    <text evidence="10">Belongs to the glycosyltransferase 28 family. MurG subfamily.</text>
</comment>
<feature type="binding site" evidence="10">
    <location>
        <position position="319"/>
    </location>
    <ligand>
        <name>UDP-N-acetyl-alpha-D-glucosamine</name>
        <dbReference type="ChEBI" id="CHEBI:57705"/>
    </ligand>
</feature>
<dbReference type="Gene3D" id="3.40.50.2000">
    <property type="entry name" value="Glycogen Phosphorylase B"/>
    <property type="match status" value="2"/>
</dbReference>
<evidence type="ECO:0000256" key="9">
    <source>
        <dbReference type="ARBA" id="ARBA00023316"/>
    </source>
</evidence>
<keyword evidence="1 10" id="KW-1003">Cell membrane</keyword>
<protein>
    <recommendedName>
        <fullName evidence="10">UDP-N-acetylglucosamine--N-acetylmuramyl-(pentapeptide) pyrophosphoryl-undecaprenol N-acetylglucosamine transferase</fullName>
        <ecNumber evidence="10">2.4.1.227</ecNumber>
    </recommendedName>
    <alternativeName>
        <fullName evidence="10">Undecaprenyl-PP-MurNAc-pentapeptide-UDPGlcNAc GlcNAc transferase</fullName>
    </alternativeName>
</protein>
<dbReference type="InterPro" id="IPR007235">
    <property type="entry name" value="Glyco_trans_28_C"/>
</dbReference>
<keyword evidence="4 10" id="KW-0808">Transferase</keyword>
<comment type="subcellular location">
    <subcellularLocation>
        <location evidence="10">Cell membrane</location>
        <topology evidence="10">Peripheral membrane protein</topology>
        <orientation evidence="10">Cytoplasmic side</orientation>
    </subcellularLocation>
</comment>
<dbReference type="InterPro" id="IPR006009">
    <property type="entry name" value="GlcNAc_MurG"/>
</dbReference>
<evidence type="ECO:0000256" key="4">
    <source>
        <dbReference type="ARBA" id="ARBA00022679"/>
    </source>
</evidence>
<dbReference type="Proteomes" id="UP001575105">
    <property type="component" value="Unassembled WGS sequence"/>
</dbReference>
<feature type="domain" description="Glycosyltransferase family 28 N-terminal" evidence="11">
    <location>
        <begin position="7"/>
        <end position="165"/>
    </location>
</feature>
<dbReference type="EC" id="2.4.1.227" evidence="10"/>
<keyword evidence="5 10" id="KW-0133">Cell shape</keyword>
<comment type="pathway">
    <text evidence="10">Cell wall biogenesis; peptidoglycan biosynthesis.</text>
</comment>
<name>A0ABV4U1I8_9BACT</name>
<evidence type="ECO:0000256" key="8">
    <source>
        <dbReference type="ARBA" id="ARBA00023306"/>
    </source>
</evidence>
<dbReference type="CDD" id="cd03785">
    <property type="entry name" value="GT28_MurG"/>
    <property type="match status" value="1"/>
</dbReference>
<evidence type="ECO:0000256" key="1">
    <source>
        <dbReference type="ARBA" id="ARBA00022475"/>
    </source>
</evidence>
<evidence type="ECO:0000313" key="14">
    <source>
        <dbReference type="Proteomes" id="UP001575105"/>
    </source>
</evidence>
<dbReference type="Pfam" id="PF03033">
    <property type="entry name" value="Glyco_transf_28"/>
    <property type="match status" value="1"/>
</dbReference>
<reference evidence="13 14" key="1">
    <citation type="submission" date="2024-08" db="EMBL/GenBank/DDBJ databases">
        <title>Whole-genome sequencing of halo(alkali)philic microorganisms from hypersaline lakes.</title>
        <authorList>
            <person name="Sorokin D.Y."/>
            <person name="Merkel A.Y."/>
            <person name="Messina E."/>
            <person name="Yakimov M."/>
        </authorList>
    </citation>
    <scope>NUCLEOTIDE SEQUENCE [LARGE SCALE GENOMIC DNA]</scope>
    <source>
        <strain evidence="13 14">AB-hyl4</strain>
    </source>
</reference>
<feature type="binding site" evidence="10">
    <location>
        <position position="184"/>
    </location>
    <ligand>
        <name>UDP-N-acetyl-alpha-D-glucosamine</name>
        <dbReference type="ChEBI" id="CHEBI:57705"/>
    </ligand>
</feature>
<evidence type="ECO:0000259" key="11">
    <source>
        <dbReference type="Pfam" id="PF03033"/>
    </source>
</evidence>
<evidence type="ECO:0000313" key="13">
    <source>
        <dbReference type="EMBL" id="MFA9477217.1"/>
    </source>
</evidence>
<evidence type="ECO:0000259" key="12">
    <source>
        <dbReference type="Pfam" id="PF04101"/>
    </source>
</evidence>
<feature type="binding site" evidence="10">
    <location>
        <position position="216"/>
    </location>
    <ligand>
        <name>UDP-N-acetyl-alpha-D-glucosamine</name>
        <dbReference type="ChEBI" id="CHEBI:57705"/>
    </ligand>
</feature>
<dbReference type="RefSeq" id="WP_425344144.1">
    <property type="nucleotide sequence ID" value="NZ_JBGUBD010000002.1"/>
</dbReference>
<comment type="catalytic activity">
    <reaction evidence="10">
        <text>di-trans,octa-cis-undecaprenyl diphospho-N-acetyl-alpha-D-muramoyl-L-alanyl-D-glutamyl-meso-2,6-diaminopimeloyl-D-alanyl-D-alanine + UDP-N-acetyl-alpha-D-glucosamine = di-trans,octa-cis-undecaprenyl diphospho-[N-acetyl-alpha-D-glucosaminyl-(1-&gt;4)]-N-acetyl-alpha-D-muramoyl-L-alanyl-D-glutamyl-meso-2,6-diaminopimeloyl-D-alanyl-D-alanine + UDP + H(+)</text>
        <dbReference type="Rhea" id="RHEA:31227"/>
        <dbReference type="ChEBI" id="CHEBI:15378"/>
        <dbReference type="ChEBI" id="CHEBI:57705"/>
        <dbReference type="ChEBI" id="CHEBI:58223"/>
        <dbReference type="ChEBI" id="CHEBI:61387"/>
        <dbReference type="ChEBI" id="CHEBI:61388"/>
        <dbReference type="EC" id="2.4.1.227"/>
    </reaction>
</comment>
<keyword evidence="14" id="KW-1185">Reference proteome</keyword>
<keyword evidence="9 10" id="KW-0961">Cell wall biogenesis/degradation</keyword>
<keyword evidence="2 10" id="KW-0132">Cell division</keyword>
<dbReference type="SUPFAM" id="SSF53756">
    <property type="entry name" value="UDP-Glycosyltransferase/glycogen phosphorylase"/>
    <property type="match status" value="1"/>
</dbReference>
<feature type="domain" description="Glycosyl transferase family 28 C-terminal" evidence="12">
    <location>
        <begin position="209"/>
        <end position="345"/>
    </location>
</feature>
<proteinExistence type="inferred from homology"/>
<keyword evidence="6 10" id="KW-0573">Peptidoglycan synthesis</keyword>
<evidence type="ECO:0000256" key="2">
    <source>
        <dbReference type="ARBA" id="ARBA00022618"/>
    </source>
</evidence>
<dbReference type="EMBL" id="JBGUBD010000002">
    <property type="protein sequence ID" value="MFA9477217.1"/>
    <property type="molecule type" value="Genomic_DNA"/>
</dbReference>
<sequence>MTDQLTVLLAGGGTGGHIFPNAAVLERLREADAGEPEKSRVTGHFILSRRPLDGQIADGLGVEWTSIVAEPFGLRPRVLWRFLSGFGEAKRQVRGVIARNGGNPGLRGAQPSALGRTVMVATGGFVSGPAVRAAKACSVPVALVNLDAVPGRANAWLAGQVDKVFSVYEHASLRGAERVGLPLRRTAVRGDVEPEQARCELSLLPDRRTLLVTAGSQGAVSINRAMMALCEHDAVRSALRERWQVMHLAGESMRDEVAKAYAAAGIEANVLAFCDTMGLAWRSADLAITRAGAGSVAEAWANRVPSVFLPYPYHKDEHQRLNAQPMVDTGGAVLLRDRVEPTANVSELAPLLGPMLTADDRLMEMRAALDRDPPGDGAQAVADWVLGQA</sequence>
<accession>A0ABV4U1I8</accession>
<comment type="function">
    <text evidence="10">Cell wall formation. Catalyzes the transfer of a GlcNAc subunit on undecaprenyl-pyrophosphoryl-MurNAc-pentapeptide (lipid intermediate I) to form undecaprenyl-pyrophosphoryl-MurNAc-(pentapeptide)GlcNAc (lipid intermediate II).</text>
</comment>
<evidence type="ECO:0000256" key="5">
    <source>
        <dbReference type="ARBA" id="ARBA00022960"/>
    </source>
</evidence>
<evidence type="ECO:0000256" key="7">
    <source>
        <dbReference type="ARBA" id="ARBA00023136"/>
    </source>
</evidence>
<keyword evidence="8 10" id="KW-0131">Cell cycle</keyword>
<dbReference type="InterPro" id="IPR004276">
    <property type="entry name" value="GlycoTrans_28_N"/>
</dbReference>